<dbReference type="STRING" id="1122198.SAMN02745729_1307"/>
<evidence type="ECO:0000313" key="2">
    <source>
        <dbReference type="Proteomes" id="UP000242469"/>
    </source>
</evidence>
<dbReference type="Proteomes" id="UP000242469">
    <property type="component" value="Unassembled WGS sequence"/>
</dbReference>
<dbReference type="EMBL" id="FNRJ01000030">
    <property type="protein sequence ID" value="SEB17411.1"/>
    <property type="molecule type" value="Genomic_DNA"/>
</dbReference>
<dbReference type="PANTHER" id="PTHR37816">
    <property type="entry name" value="YALI0E33011P"/>
    <property type="match status" value="1"/>
</dbReference>
<dbReference type="OrthoDB" id="5296079at2"/>
<keyword evidence="1" id="KW-0418">Kinase</keyword>
<dbReference type="PANTHER" id="PTHR37816:SF3">
    <property type="entry name" value="MODULATES DNA TOPOLOGY"/>
    <property type="match status" value="1"/>
</dbReference>
<proteinExistence type="predicted"/>
<dbReference type="InterPro" id="IPR052922">
    <property type="entry name" value="Cytidylate_Kinase-2"/>
</dbReference>
<dbReference type="AlphaFoldDB" id="A0A1H4H707"/>
<keyword evidence="2" id="KW-1185">Reference proteome</keyword>
<keyword evidence="1" id="KW-0808">Transferase</keyword>
<reference evidence="2" key="1">
    <citation type="submission" date="2016-10" db="EMBL/GenBank/DDBJ databases">
        <authorList>
            <person name="Varghese N."/>
            <person name="Submissions S."/>
        </authorList>
    </citation>
    <scope>NUCLEOTIDE SEQUENCE [LARGE SCALE GENOMIC DNA]</scope>
    <source>
        <strain evidence="2">DSM 11526</strain>
    </source>
</reference>
<accession>A0A1H4H707</accession>
<evidence type="ECO:0000313" key="1">
    <source>
        <dbReference type="EMBL" id="SEB17411.1"/>
    </source>
</evidence>
<gene>
    <name evidence="1" type="ORF">SAMN02745729_1307</name>
</gene>
<dbReference type="InterPro" id="IPR027417">
    <property type="entry name" value="P-loop_NTPase"/>
</dbReference>
<dbReference type="GO" id="GO:0016301">
    <property type="term" value="F:kinase activity"/>
    <property type="evidence" value="ECO:0007669"/>
    <property type="project" value="UniProtKB-KW"/>
</dbReference>
<sequence length="169" mass="19372">MKKIAVIGSGGSGKSTFSALLGKELNLPVHHLDQLYWKPNWVKTPKEDWIKIQKGICDSECWIIDGNYQSTLDIRFEACDTVIFLDVNRYTCIYRALKRTFLSTKSQYLADGCDERFNIDFIKFLWEYPGNSKPVIMDKLNALKSKKRVIIARSGKQALRLCKSSQKVA</sequence>
<dbReference type="Gene3D" id="3.40.50.300">
    <property type="entry name" value="P-loop containing nucleotide triphosphate hydrolases"/>
    <property type="match status" value="1"/>
</dbReference>
<name>A0A1H4H707_9GAMM</name>
<dbReference type="SUPFAM" id="SSF52540">
    <property type="entry name" value="P-loop containing nucleoside triphosphate hydrolases"/>
    <property type="match status" value="1"/>
</dbReference>
<organism evidence="1 2">
    <name type="scientific">Marinobacterium iners DSM 11526</name>
    <dbReference type="NCBI Taxonomy" id="1122198"/>
    <lineage>
        <taxon>Bacteria</taxon>
        <taxon>Pseudomonadati</taxon>
        <taxon>Pseudomonadota</taxon>
        <taxon>Gammaproteobacteria</taxon>
        <taxon>Oceanospirillales</taxon>
        <taxon>Oceanospirillaceae</taxon>
        <taxon>Marinobacterium</taxon>
    </lineage>
</organism>
<dbReference type="RefSeq" id="WP_091828159.1">
    <property type="nucleotide sequence ID" value="NZ_FNRJ01000030.1"/>
</dbReference>
<protein>
    <submittedName>
        <fullName evidence="1">Adenylate kinase</fullName>
    </submittedName>
</protein>